<name>A0A1R2BCA3_9CILI</name>
<dbReference type="InterPro" id="IPR038765">
    <property type="entry name" value="Papain-like_cys_pep_sf"/>
</dbReference>
<dbReference type="OrthoDB" id="640249at2759"/>
<evidence type="ECO:0000259" key="3">
    <source>
        <dbReference type="SMART" id="SM00645"/>
    </source>
</evidence>
<comment type="caution">
    <text evidence="4">The sequence shown here is derived from an EMBL/GenBank/DDBJ whole genome shotgun (WGS) entry which is preliminary data.</text>
</comment>
<accession>A0A1R2BCA3</accession>
<proteinExistence type="inferred from homology"/>
<dbReference type="EMBL" id="MPUH01000754">
    <property type="protein sequence ID" value="OMJ74397.1"/>
    <property type="molecule type" value="Genomic_DNA"/>
</dbReference>
<dbReference type="InterPro" id="IPR013128">
    <property type="entry name" value="Peptidase_C1A"/>
</dbReference>
<dbReference type="GO" id="GO:0008234">
    <property type="term" value="F:cysteine-type peptidase activity"/>
    <property type="evidence" value="ECO:0007669"/>
    <property type="project" value="InterPro"/>
</dbReference>
<evidence type="ECO:0000256" key="1">
    <source>
        <dbReference type="ARBA" id="ARBA00008455"/>
    </source>
</evidence>
<evidence type="ECO:0000313" key="4">
    <source>
        <dbReference type="EMBL" id="OMJ74397.1"/>
    </source>
</evidence>
<sequence length="273" mass="29521">MTQEEIDYVNSHQSLWIAGHTWVSSMKLREAKVFIPESEPISHYSSIQSENLSQTVPIPATYMANATWPVCVTPIQNQGGCSASYAFAATAVMSERACIRSIRYAGVLYSSQNAMACSTTTSQCSGGTAYNLFNWIQQNGIGLANCQAWTGSTTCSDICDNGTPVTLFYVNNIVQFSNSTGIQNAIMAGGAVTSSMTVYKDFTSYISGIYVWTYGGPIGSQTVKIFGWGVNGSTNYWVCSNSWGTSWGMQGYFQIQFGQCKIDLLGVGASAMN</sequence>
<gene>
    <name evidence="4" type="ORF">SteCoe_26694</name>
</gene>
<dbReference type="SUPFAM" id="SSF54001">
    <property type="entry name" value="Cysteine proteinases"/>
    <property type="match status" value="1"/>
</dbReference>
<feature type="domain" description="Peptidase C1A papain C-terminal" evidence="3">
    <location>
        <begin position="58"/>
        <end position="270"/>
    </location>
</feature>
<protein>
    <recommendedName>
        <fullName evidence="3">Peptidase C1A papain C-terminal domain-containing protein</fullName>
    </recommendedName>
</protein>
<comment type="similarity">
    <text evidence="1">Belongs to the peptidase C1 family.</text>
</comment>
<dbReference type="PANTHER" id="PTHR12411">
    <property type="entry name" value="CYSTEINE PROTEASE FAMILY C1-RELATED"/>
    <property type="match status" value="1"/>
</dbReference>
<reference evidence="4 5" key="1">
    <citation type="submission" date="2016-11" db="EMBL/GenBank/DDBJ databases">
        <title>The macronuclear genome of Stentor coeruleus: a giant cell with tiny introns.</title>
        <authorList>
            <person name="Slabodnick M."/>
            <person name="Ruby J.G."/>
            <person name="Reiff S.B."/>
            <person name="Swart E.C."/>
            <person name="Gosai S."/>
            <person name="Prabakaran S."/>
            <person name="Witkowska E."/>
            <person name="Larue G.E."/>
            <person name="Fisher S."/>
            <person name="Freeman R.M."/>
            <person name="Gunawardena J."/>
            <person name="Chu W."/>
            <person name="Stover N.A."/>
            <person name="Gregory B.D."/>
            <person name="Nowacki M."/>
            <person name="Derisi J."/>
            <person name="Roy S.W."/>
            <person name="Marshall W.F."/>
            <person name="Sood P."/>
        </authorList>
    </citation>
    <scope>NUCLEOTIDE SEQUENCE [LARGE SCALE GENOMIC DNA]</scope>
    <source>
        <strain evidence="4">WM001</strain>
    </source>
</reference>
<evidence type="ECO:0000256" key="2">
    <source>
        <dbReference type="ARBA" id="ARBA00023145"/>
    </source>
</evidence>
<keyword evidence="5" id="KW-1185">Reference proteome</keyword>
<dbReference type="Pfam" id="PF00112">
    <property type="entry name" value="Peptidase_C1"/>
    <property type="match status" value="1"/>
</dbReference>
<keyword evidence="2" id="KW-0865">Zymogen</keyword>
<dbReference type="Proteomes" id="UP000187209">
    <property type="component" value="Unassembled WGS sequence"/>
</dbReference>
<dbReference type="Gene3D" id="3.90.70.10">
    <property type="entry name" value="Cysteine proteinases"/>
    <property type="match status" value="1"/>
</dbReference>
<dbReference type="InterPro" id="IPR000668">
    <property type="entry name" value="Peptidase_C1A_C"/>
</dbReference>
<dbReference type="AlphaFoldDB" id="A0A1R2BCA3"/>
<dbReference type="GO" id="GO:0006508">
    <property type="term" value="P:proteolysis"/>
    <property type="evidence" value="ECO:0007669"/>
    <property type="project" value="InterPro"/>
</dbReference>
<dbReference type="SMART" id="SM00645">
    <property type="entry name" value="Pept_C1"/>
    <property type="match status" value="1"/>
</dbReference>
<evidence type="ECO:0000313" key="5">
    <source>
        <dbReference type="Proteomes" id="UP000187209"/>
    </source>
</evidence>
<organism evidence="4 5">
    <name type="scientific">Stentor coeruleus</name>
    <dbReference type="NCBI Taxonomy" id="5963"/>
    <lineage>
        <taxon>Eukaryota</taxon>
        <taxon>Sar</taxon>
        <taxon>Alveolata</taxon>
        <taxon>Ciliophora</taxon>
        <taxon>Postciliodesmatophora</taxon>
        <taxon>Heterotrichea</taxon>
        <taxon>Heterotrichida</taxon>
        <taxon>Stentoridae</taxon>
        <taxon>Stentor</taxon>
    </lineage>
</organism>